<name>A0A364N1C1_STELY</name>
<dbReference type="Proteomes" id="UP000249619">
    <property type="component" value="Unassembled WGS sequence"/>
</dbReference>
<keyword evidence="2" id="KW-1185">Reference proteome</keyword>
<accession>A0A364N1C1</accession>
<dbReference type="AlphaFoldDB" id="A0A364N1C1"/>
<gene>
    <name evidence="1" type="ORF">DDE83_005887</name>
</gene>
<reference evidence="2" key="1">
    <citation type="submission" date="2018-05" db="EMBL/GenBank/DDBJ databases">
        <title>Draft genome sequence of Stemphylium lycopersici strain CIDEFI 213.</title>
        <authorList>
            <person name="Medina R."/>
            <person name="Franco M.E.E."/>
            <person name="Lucentini C.G."/>
            <person name="Saparrat M.C.N."/>
            <person name="Balatti P.A."/>
        </authorList>
    </citation>
    <scope>NUCLEOTIDE SEQUENCE [LARGE SCALE GENOMIC DNA]</scope>
    <source>
        <strain evidence="2">CIDEFI 213</strain>
    </source>
</reference>
<proteinExistence type="predicted"/>
<protein>
    <submittedName>
        <fullName evidence="1">Uncharacterized protein</fullName>
    </submittedName>
</protein>
<organism evidence="1 2">
    <name type="scientific">Stemphylium lycopersici</name>
    <name type="common">Tomato gray leaf spot disease fungus</name>
    <name type="synonym">Thyrospora lycopersici</name>
    <dbReference type="NCBI Taxonomy" id="183478"/>
    <lineage>
        <taxon>Eukaryota</taxon>
        <taxon>Fungi</taxon>
        <taxon>Dikarya</taxon>
        <taxon>Ascomycota</taxon>
        <taxon>Pezizomycotina</taxon>
        <taxon>Dothideomycetes</taxon>
        <taxon>Pleosporomycetidae</taxon>
        <taxon>Pleosporales</taxon>
        <taxon>Pleosporineae</taxon>
        <taxon>Pleosporaceae</taxon>
        <taxon>Stemphylium</taxon>
    </lineage>
</organism>
<sequence length="279" mass="31622">MSTFFAQSDVAIPHRPAVGCHEKNSPFSDPLPRTAWSPTASRNALSRQIASMNTGILADLHGLSSIPRIYTALFHRTRTFAATVRQLVKISPSMWAEAACLLVDWSVHVLRHREVGLERFLHSQRDSLYWILDDALLRICLDQWDPPQSQAPTPSQCTASQLPGIVAVPWDVATRPIRSALSNAQTLLPLWGEQDLEETLKWNRGICEGAKAEWFEAGWFRRSRKFLDESTRIYEIWRTIRRSGGGQLPIELAYTIVEDVATFEELPTGDLRELYLPTE</sequence>
<evidence type="ECO:0000313" key="1">
    <source>
        <dbReference type="EMBL" id="RAR08683.1"/>
    </source>
</evidence>
<dbReference type="EMBL" id="QGDH01000084">
    <property type="protein sequence ID" value="RAR08683.1"/>
    <property type="molecule type" value="Genomic_DNA"/>
</dbReference>
<comment type="caution">
    <text evidence="1">The sequence shown here is derived from an EMBL/GenBank/DDBJ whole genome shotgun (WGS) entry which is preliminary data.</text>
</comment>
<evidence type="ECO:0000313" key="2">
    <source>
        <dbReference type="Proteomes" id="UP000249619"/>
    </source>
</evidence>